<keyword evidence="5" id="KW-1185">Reference proteome</keyword>
<dbReference type="AlphaFoldDB" id="A0ABD1WKJ6"/>
<protein>
    <submittedName>
        <fullName evidence="4">Wall-associated receptor kinase-like 14</fullName>
    </submittedName>
</protein>
<dbReference type="InterPro" id="IPR000719">
    <property type="entry name" value="Prot_kinase_dom"/>
</dbReference>
<dbReference type="SMART" id="SM00220">
    <property type="entry name" value="S_TKc"/>
    <property type="match status" value="1"/>
</dbReference>
<accession>A0ABD1WKJ6</accession>
<dbReference type="Pfam" id="PF00069">
    <property type="entry name" value="Pkinase"/>
    <property type="match status" value="1"/>
</dbReference>
<reference evidence="5" key="1">
    <citation type="submission" date="2024-07" db="EMBL/GenBank/DDBJ databases">
        <title>Two chromosome-level genome assemblies of Korean endemic species Abeliophyllum distichum and Forsythia ovata (Oleaceae).</title>
        <authorList>
            <person name="Jang H."/>
        </authorList>
    </citation>
    <scope>NUCLEOTIDE SEQUENCE [LARGE SCALE GENOMIC DNA]</scope>
</reference>
<dbReference type="PANTHER" id="PTHR46008:SF62">
    <property type="entry name" value="PROTEIN KINASE DOMAIN-CONTAINING PROTEIN"/>
    <property type="match status" value="1"/>
</dbReference>
<keyword evidence="1" id="KW-0547">Nucleotide-binding</keyword>
<evidence type="ECO:0000313" key="5">
    <source>
        <dbReference type="Proteomes" id="UP001604277"/>
    </source>
</evidence>
<comment type="caution">
    <text evidence="4">The sequence shown here is derived from an EMBL/GenBank/DDBJ whole genome shotgun (WGS) entry which is preliminary data.</text>
</comment>
<sequence length="189" mass="21474">MEKATDFFCEKRRLGNGAYVTVYSGELHSDEWVAIKRIKHRDTDGIEQVINKIKLLSSVSHPNLVRLLGCSIENEEQILVYEFMPNGTLCQHLQREQGNGLSWPVRLTIAAETAQAISYIHNATQPPIYHRDIKSSNIILDYNYKSKGLIYQMGVQVYGLHISMRSTSDGLIGPRFDLAWQSKPPNIGR</sequence>
<dbReference type="PROSITE" id="PS00108">
    <property type="entry name" value="PROTEIN_KINASE_ST"/>
    <property type="match status" value="1"/>
</dbReference>
<evidence type="ECO:0000259" key="3">
    <source>
        <dbReference type="PROSITE" id="PS50011"/>
    </source>
</evidence>
<dbReference type="Gene3D" id="1.10.510.10">
    <property type="entry name" value="Transferase(Phosphotransferase) domain 1"/>
    <property type="match status" value="1"/>
</dbReference>
<feature type="domain" description="Protein kinase" evidence="3">
    <location>
        <begin position="8"/>
        <end position="189"/>
    </location>
</feature>
<dbReference type="GO" id="GO:0005524">
    <property type="term" value="F:ATP binding"/>
    <property type="evidence" value="ECO:0007669"/>
    <property type="project" value="UniProtKB-KW"/>
</dbReference>
<evidence type="ECO:0000313" key="4">
    <source>
        <dbReference type="EMBL" id="KAL2550209.1"/>
    </source>
</evidence>
<dbReference type="EMBL" id="JBFOLJ010000003">
    <property type="protein sequence ID" value="KAL2550209.1"/>
    <property type="molecule type" value="Genomic_DNA"/>
</dbReference>
<evidence type="ECO:0000256" key="1">
    <source>
        <dbReference type="ARBA" id="ARBA00022741"/>
    </source>
</evidence>
<dbReference type="PANTHER" id="PTHR46008">
    <property type="entry name" value="LEAF RUST 10 DISEASE-RESISTANCE LOCUS RECEPTOR-LIKE PROTEIN KINASE-LIKE 1.4"/>
    <property type="match status" value="1"/>
</dbReference>
<dbReference type="InterPro" id="IPR008271">
    <property type="entry name" value="Ser/Thr_kinase_AS"/>
</dbReference>
<dbReference type="SUPFAM" id="SSF56112">
    <property type="entry name" value="Protein kinase-like (PK-like)"/>
    <property type="match status" value="1"/>
</dbReference>
<dbReference type="Gene3D" id="3.30.200.20">
    <property type="entry name" value="Phosphorylase Kinase, domain 1"/>
    <property type="match status" value="1"/>
</dbReference>
<evidence type="ECO:0000256" key="2">
    <source>
        <dbReference type="ARBA" id="ARBA00022840"/>
    </source>
</evidence>
<dbReference type="PROSITE" id="PS50011">
    <property type="entry name" value="PROTEIN_KINASE_DOM"/>
    <property type="match status" value="1"/>
</dbReference>
<keyword evidence="2" id="KW-0067">ATP-binding</keyword>
<organism evidence="4 5">
    <name type="scientific">Forsythia ovata</name>
    <dbReference type="NCBI Taxonomy" id="205694"/>
    <lineage>
        <taxon>Eukaryota</taxon>
        <taxon>Viridiplantae</taxon>
        <taxon>Streptophyta</taxon>
        <taxon>Embryophyta</taxon>
        <taxon>Tracheophyta</taxon>
        <taxon>Spermatophyta</taxon>
        <taxon>Magnoliopsida</taxon>
        <taxon>eudicotyledons</taxon>
        <taxon>Gunneridae</taxon>
        <taxon>Pentapetalae</taxon>
        <taxon>asterids</taxon>
        <taxon>lamiids</taxon>
        <taxon>Lamiales</taxon>
        <taxon>Oleaceae</taxon>
        <taxon>Forsythieae</taxon>
        <taxon>Forsythia</taxon>
    </lineage>
</organism>
<dbReference type="InterPro" id="IPR011009">
    <property type="entry name" value="Kinase-like_dom_sf"/>
</dbReference>
<proteinExistence type="predicted"/>
<dbReference type="Proteomes" id="UP001604277">
    <property type="component" value="Unassembled WGS sequence"/>
</dbReference>
<gene>
    <name evidence="4" type="ORF">Fot_11739</name>
</gene>
<name>A0ABD1WKJ6_9LAMI</name>